<dbReference type="PANTHER" id="PTHR13604">
    <property type="entry name" value="DC12-RELATED"/>
    <property type="match status" value="1"/>
</dbReference>
<dbReference type="AlphaFoldDB" id="A0A699ZUW4"/>
<proteinExistence type="inferred from homology"/>
<dbReference type="EMBL" id="BLLF01001514">
    <property type="protein sequence ID" value="GFH19742.1"/>
    <property type="molecule type" value="Genomic_DNA"/>
</dbReference>
<keyword evidence="2" id="KW-0645">Protease</keyword>
<dbReference type="InterPro" id="IPR003738">
    <property type="entry name" value="SRAP"/>
</dbReference>
<comment type="caution">
    <text evidence="8">The sequence shown here is derived from an EMBL/GenBank/DDBJ whole genome shotgun (WGS) entry which is preliminary data.</text>
</comment>
<evidence type="ECO:0008006" key="10">
    <source>
        <dbReference type="Google" id="ProtNLM"/>
    </source>
</evidence>
<keyword evidence="6" id="KW-0238">DNA-binding</keyword>
<dbReference type="Gene3D" id="3.90.1680.10">
    <property type="entry name" value="SOS response associated peptidase-like"/>
    <property type="match status" value="1"/>
</dbReference>
<sequence>MCGRSRAAIARSQLLHALGDLPESNWRNAELYQPANNCAPGAWLPAVIAKPAGERGGQVCVVSMKWGLVPGYHKQGQALDHWRMFNAR</sequence>
<dbReference type="GO" id="GO:0006508">
    <property type="term" value="P:proteolysis"/>
    <property type="evidence" value="ECO:0007669"/>
    <property type="project" value="UniProtKB-KW"/>
</dbReference>
<dbReference type="Proteomes" id="UP000485058">
    <property type="component" value="Unassembled WGS sequence"/>
</dbReference>
<evidence type="ECO:0000256" key="2">
    <source>
        <dbReference type="ARBA" id="ARBA00022670"/>
    </source>
</evidence>
<keyword evidence="3" id="KW-0227">DNA damage</keyword>
<dbReference type="GO" id="GO:0106300">
    <property type="term" value="P:protein-DNA covalent cross-linking repair"/>
    <property type="evidence" value="ECO:0007669"/>
    <property type="project" value="InterPro"/>
</dbReference>
<dbReference type="PANTHER" id="PTHR13604:SF0">
    <property type="entry name" value="ABASIC SITE PROCESSING PROTEIN HMCES"/>
    <property type="match status" value="1"/>
</dbReference>
<organism evidence="8 9">
    <name type="scientific">Haematococcus lacustris</name>
    <name type="common">Green alga</name>
    <name type="synonym">Haematococcus pluvialis</name>
    <dbReference type="NCBI Taxonomy" id="44745"/>
    <lineage>
        <taxon>Eukaryota</taxon>
        <taxon>Viridiplantae</taxon>
        <taxon>Chlorophyta</taxon>
        <taxon>core chlorophytes</taxon>
        <taxon>Chlorophyceae</taxon>
        <taxon>CS clade</taxon>
        <taxon>Chlamydomonadales</taxon>
        <taxon>Haematococcaceae</taxon>
        <taxon>Haematococcus</taxon>
    </lineage>
</organism>
<evidence type="ECO:0000256" key="3">
    <source>
        <dbReference type="ARBA" id="ARBA00022763"/>
    </source>
</evidence>
<evidence type="ECO:0000256" key="6">
    <source>
        <dbReference type="ARBA" id="ARBA00023125"/>
    </source>
</evidence>
<gene>
    <name evidence="8" type="ORF">HaLaN_16745</name>
</gene>
<accession>A0A699ZUW4</accession>
<name>A0A699ZUW4_HAELA</name>
<keyword evidence="5" id="KW-0190">Covalent protein-DNA linkage</keyword>
<evidence type="ECO:0000256" key="7">
    <source>
        <dbReference type="ARBA" id="ARBA00023239"/>
    </source>
</evidence>
<keyword evidence="9" id="KW-1185">Reference proteome</keyword>
<reference evidence="8 9" key="1">
    <citation type="submission" date="2020-02" db="EMBL/GenBank/DDBJ databases">
        <title>Draft genome sequence of Haematococcus lacustris strain NIES-144.</title>
        <authorList>
            <person name="Morimoto D."/>
            <person name="Nakagawa S."/>
            <person name="Yoshida T."/>
            <person name="Sawayama S."/>
        </authorList>
    </citation>
    <scope>NUCLEOTIDE SEQUENCE [LARGE SCALE GENOMIC DNA]</scope>
    <source>
        <strain evidence="8 9">NIES-144</strain>
    </source>
</reference>
<keyword evidence="7" id="KW-0456">Lyase</keyword>
<protein>
    <recommendedName>
        <fullName evidence="10">Abasic site processing protein</fullName>
    </recommendedName>
</protein>
<keyword evidence="4" id="KW-0378">Hydrolase</keyword>
<evidence type="ECO:0000313" key="9">
    <source>
        <dbReference type="Proteomes" id="UP000485058"/>
    </source>
</evidence>
<dbReference type="InterPro" id="IPR036590">
    <property type="entry name" value="SRAP-like"/>
</dbReference>
<dbReference type="SUPFAM" id="SSF143081">
    <property type="entry name" value="BB1717-like"/>
    <property type="match status" value="1"/>
</dbReference>
<evidence type="ECO:0000256" key="1">
    <source>
        <dbReference type="ARBA" id="ARBA00008136"/>
    </source>
</evidence>
<evidence type="ECO:0000256" key="4">
    <source>
        <dbReference type="ARBA" id="ARBA00022801"/>
    </source>
</evidence>
<evidence type="ECO:0000256" key="5">
    <source>
        <dbReference type="ARBA" id="ARBA00023124"/>
    </source>
</evidence>
<dbReference type="GO" id="GO:0008233">
    <property type="term" value="F:peptidase activity"/>
    <property type="evidence" value="ECO:0007669"/>
    <property type="project" value="UniProtKB-KW"/>
</dbReference>
<evidence type="ECO:0000313" key="8">
    <source>
        <dbReference type="EMBL" id="GFH19742.1"/>
    </source>
</evidence>
<dbReference type="GO" id="GO:0003697">
    <property type="term" value="F:single-stranded DNA binding"/>
    <property type="evidence" value="ECO:0007669"/>
    <property type="project" value="InterPro"/>
</dbReference>
<comment type="similarity">
    <text evidence="1">Belongs to the SOS response-associated peptidase family.</text>
</comment>
<dbReference type="Pfam" id="PF02586">
    <property type="entry name" value="SRAP"/>
    <property type="match status" value="1"/>
</dbReference>
<dbReference type="GO" id="GO:0016829">
    <property type="term" value="F:lyase activity"/>
    <property type="evidence" value="ECO:0007669"/>
    <property type="project" value="UniProtKB-KW"/>
</dbReference>